<dbReference type="GO" id="GO:0006598">
    <property type="term" value="P:polyamine catabolic process"/>
    <property type="evidence" value="ECO:0007669"/>
    <property type="project" value="TreeGrafter"/>
</dbReference>
<accession>A0A930YGW2</accession>
<dbReference type="PROSITE" id="PS51273">
    <property type="entry name" value="GATASE_TYPE_1"/>
    <property type="match status" value="1"/>
</dbReference>
<protein>
    <submittedName>
        <fullName evidence="1">Gamma-glutamyl-gamma-aminobutyrate hydrolase family protein</fullName>
    </submittedName>
</protein>
<dbReference type="SUPFAM" id="SSF52317">
    <property type="entry name" value="Class I glutamine amidotransferase-like"/>
    <property type="match status" value="1"/>
</dbReference>
<proteinExistence type="predicted"/>
<dbReference type="GO" id="GO:0005829">
    <property type="term" value="C:cytosol"/>
    <property type="evidence" value="ECO:0007669"/>
    <property type="project" value="TreeGrafter"/>
</dbReference>
<dbReference type="PANTHER" id="PTHR43235:SF1">
    <property type="entry name" value="GLUTAMINE AMIDOTRANSFERASE PB2B2.05-RELATED"/>
    <property type="match status" value="1"/>
</dbReference>
<reference evidence="1" key="1">
    <citation type="submission" date="2020-11" db="EMBL/GenBank/DDBJ databases">
        <title>Nocardioides cynanchi sp. nov., isolated from soil of rhizosphere of Cynanchum wilfordii.</title>
        <authorList>
            <person name="Lee J.-S."/>
            <person name="Suh M.K."/>
            <person name="Kim J.-S."/>
        </authorList>
    </citation>
    <scope>NUCLEOTIDE SEQUENCE</scope>
    <source>
        <strain evidence="1">KCTC 19276</strain>
    </source>
</reference>
<dbReference type="InterPro" id="IPR029062">
    <property type="entry name" value="Class_I_gatase-like"/>
</dbReference>
<keyword evidence="2" id="KW-1185">Reference proteome</keyword>
<keyword evidence="1" id="KW-0378">Hydrolase</keyword>
<dbReference type="CDD" id="cd01745">
    <property type="entry name" value="GATase1_2"/>
    <property type="match status" value="1"/>
</dbReference>
<sequence length="251" mass="26771">MSLHSDPGAPGTRPVIGLSTYREEAAWGVWRQRADVLHAEYADAIVAAGGVPVLLPPASGSLASARAVVSRLDGLVISGGADVDPLRYGDEPHERTTAWREDRDAWELALLSAADEIQLPVLGVCRGMQLMAVAAGGALDQHTPDVVGHEEHSPGADVFGRLKVRTLEGSRVRDAEGESVEALCHHHQSVRSHPGFRATAWSPDEIVEAMEAPGDRFYMGVQWHPEMGRDIALFSALVDAASSGRVPQGAL</sequence>
<gene>
    <name evidence="1" type="ORF">ISU10_09400</name>
</gene>
<dbReference type="InterPro" id="IPR044668">
    <property type="entry name" value="PuuD-like"/>
</dbReference>
<comment type="caution">
    <text evidence="1">The sequence shown here is derived from an EMBL/GenBank/DDBJ whole genome shotgun (WGS) entry which is preliminary data.</text>
</comment>
<dbReference type="RefSeq" id="WP_194696123.1">
    <property type="nucleotide sequence ID" value="NZ_JADKPO010000010.1"/>
</dbReference>
<dbReference type="GO" id="GO:0033969">
    <property type="term" value="F:gamma-glutamyl-gamma-aminobutyrate hydrolase activity"/>
    <property type="evidence" value="ECO:0007669"/>
    <property type="project" value="TreeGrafter"/>
</dbReference>
<dbReference type="Pfam" id="PF07722">
    <property type="entry name" value="Peptidase_C26"/>
    <property type="match status" value="1"/>
</dbReference>
<dbReference type="InterPro" id="IPR011697">
    <property type="entry name" value="Peptidase_C26"/>
</dbReference>
<dbReference type="PANTHER" id="PTHR43235">
    <property type="entry name" value="GLUTAMINE AMIDOTRANSFERASE PB2B2.05-RELATED"/>
    <property type="match status" value="1"/>
</dbReference>
<evidence type="ECO:0000313" key="2">
    <source>
        <dbReference type="Proteomes" id="UP000660668"/>
    </source>
</evidence>
<evidence type="ECO:0000313" key="1">
    <source>
        <dbReference type="EMBL" id="MBF4767981.1"/>
    </source>
</evidence>
<dbReference type="Proteomes" id="UP000660668">
    <property type="component" value="Unassembled WGS sequence"/>
</dbReference>
<name>A0A930YGW2_9ACTN</name>
<dbReference type="AlphaFoldDB" id="A0A930YGW2"/>
<dbReference type="Gene3D" id="3.40.50.880">
    <property type="match status" value="1"/>
</dbReference>
<organism evidence="1 2">
    <name type="scientific">Nocardioides agariphilus</name>
    <dbReference type="NCBI Taxonomy" id="433664"/>
    <lineage>
        <taxon>Bacteria</taxon>
        <taxon>Bacillati</taxon>
        <taxon>Actinomycetota</taxon>
        <taxon>Actinomycetes</taxon>
        <taxon>Propionibacteriales</taxon>
        <taxon>Nocardioidaceae</taxon>
        <taxon>Nocardioides</taxon>
    </lineage>
</organism>
<dbReference type="EMBL" id="JADKPO010000010">
    <property type="protein sequence ID" value="MBF4767981.1"/>
    <property type="molecule type" value="Genomic_DNA"/>
</dbReference>